<dbReference type="Gene3D" id="3.40.50.2300">
    <property type="match status" value="2"/>
</dbReference>
<keyword evidence="6" id="KW-1185">Reference proteome</keyword>
<dbReference type="SMART" id="SM00354">
    <property type="entry name" value="HTH_LACI"/>
    <property type="match status" value="1"/>
</dbReference>
<dbReference type="InterPro" id="IPR010982">
    <property type="entry name" value="Lambda_DNA-bd_dom_sf"/>
</dbReference>
<comment type="caution">
    <text evidence="5">The sequence shown here is derived from an EMBL/GenBank/DDBJ whole genome shotgun (WGS) entry which is preliminary data.</text>
</comment>
<sequence length="341" mass="38186">MPPIDTLKKISIKDVAKAAGVSITTVSRVLNNSYPVNEQTKQKVLETVDKLNFQPNAIARGLVSKKTHTIGISVPYITNMFFTEVVQGIADQLKRIGYSLILSHTQGDGDEEMKVIQNFLNRQVDGIIIMDPFIESVSPEFYREIHAQIPTVIVNKYFSSDELVFVINDEEQGAYEGTDYLLRLGHRKLVFVSGFDGYASNVKRAGFMKALAHHRIPDEDYLILEGDFTSEGTYRLLRKELKRLKNYSAIFCANDLMAIGAMKALRSQGYQVPQDFSVLGFDNIGISSLFIPGITTVSQNIYDLGRVSGQTIIKLLEGKKVPSRHVLKTSLVIRESCQEVK</sequence>
<dbReference type="CDD" id="cd06267">
    <property type="entry name" value="PBP1_LacI_sugar_binding-like"/>
    <property type="match status" value="1"/>
</dbReference>
<dbReference type="Gene3D" id="1.10.260.40">
    <property type="entry name" value="lambda repressor-like DNA-binding domains"/>
    <property type="match status" value="1"/>
</dbReference>
<dbReference type="EMBL" id="SLUN01000034">
    <property type="protein sequence ID" value="TCL61481.1"/>
    <property type="molecule type" value="Genomic_DNA"/>
</dbReference>
<dbReference type="InterPro" id="IPR028082">
    <property type="entry name" value="Peripla_BP_I"/>
</dbReference>
<dbReference type="OrthoDB" id="9789891at2"/>
<keyword evidence="3" id="KW-0804">Transcription</keyword>
<dbReference type="PROSITE" id="PS00356">
    <property type="entry name" value="HTH_LACI_1"/>
    <property type="match status" value="1"/>
</dbReference>
<dbReference type="PROSITE" id="PS50932">
    <property type="entry name" value="HTH_LACI_2"/>
    <property type="match status" value="1"/>
</dbReference>
<evidence type="ECO:0000313" key="5">
    <source>
        <dbReference type="EMBL" id="TCL61481.1"/>
    </source>
</evidence>
<evidence type="ECO:0000259" key="4">
    <source>
        <dbReference type="PROSITE" id="PS50932"/>
    </source>
</evidence>
<evidence type="ECO:0000256" key="3">
    <source>
        <dbReference type="ARBA" id="ARBA00023163"/>
    </source>
</evidence>
<keyword evidence="1" id="KW-0805">Transcription regulation</keyword>
<dbReference type="Proteomes" id="UP000295008">
    <property type="component" value="Unassembled WGS sequence"/>
</dbReference>
<evidence type="ECO:0000256" key="1">
    <source>
        <dbReference type="ARBA" id="ARBA00023015"/>
    </source>
</evidence>
<accession>A0A4R1R786</accession>
<dbReference type="CDD" id="cd01392">
    <property type="entry name" value="HTH_LacI"/>
    <property type="match status" value="1"/>
</dbReference>
<dbReference type="InterPro" id="IPR000843">
    <property type="entry name" value="HTH_LacI"/>
</dbReference>
<dbReference type="PANTHER" id="PTHR30146:SF109">
    <property type="entry name" value="HTH-TYPE TRANSCRIPTIONAL REGULATOR GALS"/>
    <property type="match status" value="1"/>
</dbReference>
<dbReference type="GO" id="GO:0003700">
    <property type="term" value="F:DNA-binding transcription factor activity"/>
    <property type="evidence" value="ECO:0007669"/>
    <property type="project" value="TreeGrafter"/>
</dbReference>
<name>A0A4R1R786_HYDET</name>
<dbReference type="InterPro" id="IPR046335">
    <property type="entry name" value="LacI/GalR-like_sensor"/>
</dbReference>
<dbReference type="Pfam" id="PF00356">
    <property type="entry name" value="LacI"/>
    <property type="match status" value="1"/>
</dbReference>
<protein>
    <submittedName>
        <fullName evidence="5">LacI family transcriptional regulator</fullName>
    </submittedName>
</protein>
<dbReference type="PRINTS" id="PR00036">
    <property type="entry name" value="HTHLACI"/>
</dbReference>
<feature type="domain" description="HTH lacI-type" evidence="4">
    <location>
        <begin position="10"/>
        <end position="64"/>
    </location>
</feature>
<evidence type="ECO:0000256" key="2">
    <source>
        <dbReference type="ARBA" id="ARBA00023125"/>
    </source>
</evidence>
<organism evidence="5 6">
    <name type="scientific">Hydrogenispora ethanolica</name>
    <dbReference type="NCBI Taxonomy" id="1082276"/>
    <lineage>
        <taxon>Bacteria</taxon>
        <taxon>Bacillati</taxon>
        <taxon>Bacillota</taxon>
        <taxon>Hydrogenispora</taxon>
    </lineage>
</organism>
<dbReference type="PANTHER" id="PTHR30146">
    <property type="entry name" value="LACI-RELATED TRANSCRIPTIONAL REPRESSOR"/>
    <property type="match status" value="1"/>
</dbReference>
<dbReference type="SUPFAM" id="SSF53822">
    <property type="entry name" value="Periplasmic binding protein-like I"/>
    <property type="match status" value="1"/>
</dbReference>
<proteinExistence type="predicted"/>
<dbReference type="AlphaFoldDB" id="A0A4R1R786"/>
<evidence type="ECO:0000313" key="6">
    <source>
        <dbReference type="Proteomes" id="UP000295008"/>
    </source>
</evidence>
<dbReference type="SUPFAM" id="SSF47413">
    <property type="entry name" value="lambda repressor-like DNA-binding domains"/>
    <property type="match status" value="1"/>
</dbReference>
<dbReference type="Pfam" id="PF13377">
    <property type="entry name" value="Peripla_BP_3"/>
    <property type="match status" value="1"/>
</dbReference>
<gene>
    <name evidence="5" type="ORF">EDC14_103437</name>
</gene>
<keyword evidence="2" id="KW-0238">DNA-binding</keyword>
<reference evidence="5 6" key="1">
    <citation type="submission" date="2019-03" db="EMBL/GenBank/DDBJ databases">
        <title>Genomic Encyclopedia of Type Strains, Phase IV (KMG-IV): sequencing the most valuable type-strain genomes for metagenomic binning, comparative biology and taxonomic classification.</title>
        <authorList>
            <person name="Goeker M."/>
        </authorList>
    </citation>
    <scope>NUCLEOTIDE SEQUENCE [LARGE SCALE GENOMIC DNA]</scope>
    <source>
        <strain evidence="5 6">LX-B</strain>
    </source>
</reference>
<dbReference type="GO" id="GO:0000976">
    <property type="term" value="F:transcription cis-regulatory region binding"/>
    <property type="evidence" value="ECO:0007669"/>
    <property type="project" value="TreeGrafter"/>
</dbReference>